<feature type="binding site" evidence="7">
    <location>
        <position position="75"/>
    </location>
    <ligand>
        <name>Zn(2+)</name>
        <dbReference type="ChEBI" id="CHEBI:29105"/>
    </ligand>
</feature>
<dbReference type="InterPro" id="IPR011059">
    <property type="entry name" value="Metal-dep_hydrolase_composite"/>
</dbReference>
<feature type="binding site" evidence="7">
    <location>
        <position position="77"/>
    </location>
    <ligand>
        <name>Zn(2+)</name>
        <dbReference type="ChEBI" id="CHEBI:29105"/>
    </ligand>
</feature>
<evidence type="ECO:0000256" key="7">
    <source>
        <dbReference type="HAMAP-Rule" id="MF_00372"/>
    </source>
</evidence>
<feature type="binding site" evidence="7">
    <location>
        <position position="248"/>
    </location>
    <ligand>
        <name>4-imidazolone-5-propanoate</name>
        <dbReference type="ChEBI" id="CHEBI:77893"/>
    </ligand>
</feature>
<feature type="binding site" evidence="7">
    <location>
        <position position="320"/>
    </location>
    <ligand>
        <name>Zn(2+)</name>
        <dbReference type="ChEBI" id="CHEBI:29105"/>
    </ligand>
</feature>
<sequence length="407" mass="44459">MNQHADFCINNVNIATMRSTTQAENDPYGIRENACIFIKNGLIEAIEPAKGRLRSTVETFDAKGKWLLPGLIDCHTHLVFAGNRALEFELRQEGMSYAQIAQQGGGIQSTVNATRLASYESLLNSAIGRAARLVEEGVTTIEIKSGYGLDVETELRMLQVAKDIESHLMVNIQPTYLGAHSVPNEFRDDPDAYVDFVCGRVMPQVVEQGIATSVDVFCESIAFSPIQCEKVFHTARHYSLNIKAHVEQLSDLKGACLAAKFNALSVDHIEYLSPEDVPAIAKSNTVAVLLPGAFYHLRETQLPPLTALRQHHVPLALASDLNPGSSPVASLLTIMNMGCILFGMTPAEALSGVTRNAAQALGLAQKGQISSGFDADMCLWDIQHPNELSYGINQIRPTRAWVSGRER</sequence>
<comment type="subcellular location">
    <subcellularLocation>
        <location evidence="7">Cytoplasm</location>
    </subcellularLocation>
</comment>
<feature type="binding site" evidence="7">
    <location>
        <position position="322"/>
    </location>
    <ligand>
        <name>N-formimidoyl-L-glutamate</name>
        <dbReference type="ChEBI" id="CHEBI:58928"/>
    </ligand>
</feature>
<protein>
    <recommendedName>
        <fullName evidence="1 7">Imidazolonepropionase</fullName>
        <ecNumber evidence="1 7">3.5.2.7</ecNumber>
    </recommendedName>
    <alternativeName>
        <fullName evidence="7">Imidazolone-5-propionate hydrolase</fullName>
    </alternativeName>
</protein>
<feature type="binding site" evidence="7">
    <location>
        <position position="325"/>
    </location>
    <ligand>
        <name>4-imidazolone-5-propanoate</name>
        <dbReference type="ChEBI" id="CHEBI:77893"/>
    </ligand>
</feature>
<feature type="binding site" evidence="7">
    <location>
        <position position="245"/>
    </location>
    <ligand>
        <name>Fe(3+)</name>
        <dbReference type="ChEBI" id="CHEBI:29034"/>
    </ligand>
</feature>
<dbReference type="InterPro" id="IPR032466">
    <property type="entry name" value="Metal_Hydrolase"/>
</dbReference>
<dbReference type="Pfam" id="PF01979">
    <property type="entry name" value="Amidohydro_1"/>
    <property type="match status" value="1"/>
</dbReference>
<dbReference type="InterPro" id="IPR006680">
    <property type="entry name" value="Amidohydro-rel"/>
</dbReference>
<evidence type="ECO:0000256" key="1">
    <source>
        <dbReference type="ARBA" id="ARBA00012864"/>
    </source>
</evidence>
<keyword evidence="4 7" id="KW-0369">Histidine metabolism</keyword>
<feature type="binding site" evidence="7">
    <location>
        <position position="75"/>
    </location>
    <ligand>
        <name>Fe(3+)</name>
        <dbReference type="ChEBI" id="CHEBI:29034"/>
    </ligand>
</feature>
<dbReference type="SUPFAM" id="SSF51556">
    <property type="entry name" value="Metallo-dependent hydrolases"/>
    <property type="match status" value="1"/>
</dbReference>
<dbReference type="NCBIfam" id="TIGR01224">
    <property type="entry name" value="hutI"/>
    <property type="match status" value="1"/>
</dbReference>
<evidence type="ECO:0000313" key="9">
    <source>
        <dbReference type="EMBL" id="MEM5499759.1"/>
    </source>
</evidence>
<dbReference type="PANTHER" id="PTHR42752:SF1">
    <property type="entry name" value="IMIDAZOLONEPROPIONASE-RELATED"/>
    <property type="match status" value="1"/>
</dbReference>
<feature type="binding site" evidence="7">
    <location>
        <position position="84"/>
    </location>
    <ligand>
        <name>4-imidazolone-5-propanoate</name>
        <dbReference type="ChEBI" id="CHEBI:77893"/>
    </ligand>
</feature>
<feature type="binding site" evidence="7">
    <location>
        <position position="77"/>
    </location>
    <ligand>
        <name>Fe(3+)</name>
        <dbReference type="ChEBI" id="CHEBI:29034"/>
    </ligand>
</feature>
<dbReference type="EC" id="3.5.2.7" evidence="1 7"/>
<dbReference type="SUPFAM" id="SSF51338">
    <property type="entry name" value="Composite domain of metallo-dependent hydrolases"/>
    <property type="match status" value="1"/>
</dbReference>
<dbReference type="Gene3D" id="2.30.40.10">
    <property type="entry name" value="Urease, subunit C, domain 1"/>
    <property type="match status" value="1"/>
</dbReference>
<dbReference type="Gene3D" id="3.20.20.140">
    <property type="entry name" value="Metal-dependent hydrolases"/>
    <property type="match status" value="1"/>
</dbReference>
<evidence type="ECO:0000256" key="4">
    <source>
        <dbReference type="ARBA" id="ARBA00022808"/>
    </source>
</evidence>
<accession>A0ABU9T0U5</accession>
<evidence type="ECO:0000256" key="6">
    <source>
        <dbReference type="ARBA" id="ARBA00023004"/>
    </source>
</evidence>
<organism evidence="9 10">
    <name type="scientific">Paraglaciecola mesophila</name>
    <dbReference type="NCBI Taxonomy" id="197222"/>
    <lineage>
        <taxon>Bacteria</taxon>
        <taxon>Pseudomonadati</taxon>
        <taxon>Pseudomonadota</taxon>
        <taxon>Gammaproteobacteria</taxon>
        <taxon>Alteromonadales</taxon>
        <taxon>Alteromonadaceae</taxon>
        <taxon>Paraglaciecola</taxon>
    </lineage>
</organism>
<dbReference type="InterPro" id="IPR005920">
    <property type="entry name" value="HutI"/>
</dbReference>
<comment type="function">
    <text evidence="7">Catalyzes the hydrolytic cleavage of the carbon-nitrogen bond in imidazolone-5-propanoate to yield N-formimidoyl-L-glutamate. It is the third step in the universal histidine degradation pathway.</text>
</comment>
<comment type="similarity">
    <text evidence="7">Belongs to the metallo-dependent hydrolases superfamily. HutI family.</text>
</comment>
<comment type="cofactor">
    <cofactor evidence="7">
        <name>Zn(2+)</name>
        <dbReference type="ChEBI" id="CHEBI:29105"/>
    </cofactor>
    <cofactor evidence="7">
        <name>Fe(3+)</name>
        <dbReference type="ChEBI" id="CHEBI:29034"/>
    </cofactor>
    <text evidence="7">Binds 1 zinc or iron ion per subunit.</text>
</comment>
<keyword evidence="5 7" id="KW-0862">Zinc</keyword>
<dbReference type="EMBL" id="JBBMQS010000017">
    <property type="protein sequence ID" value="MEM5499759.1"/>
    <property type="molecule type" value="Genomic_DNA"/>
</dbReference>
<comment type="catalytic activity">
    <reaction evidence="7">
        <text>4-imidazolone-5-propanoate + H2O = N-formimidoyl-L-glutamate</text>
        <dbReference type="Rhea" id="RHEA:23660"/>
        <dbReference type="ChEBI" id="CHEBI:15377"/>
        <dbReference type="ChEBI" id="CHEBI:58928"/>
        <dbReference type="ChEBI" id="CHEBI:77893"/>
        <dbReference type="EC" id="3.5.2.7"/>
    </reaction>
</comment>
<evidence type="ECO:0000313" key="10">
    <source>
        <dbReference type="Proteomes" id="UP001461163"/>
    </source>
</evidence>
<keyword evidence="7" id="KW-0963">Cytoplasm</keyword>
<feature type="binding site" evidence="7">
    <location>
        <position position="147"/>
    </location>
    <ligand>
        <name>N-formimidoyl-L-glutamate</name>
        <dbReference type="ChEBI" id="CHEBI:58928"/>
    </ligand>
</feature>
<feature type="domain" description="Amidohydrolase-related" evidence="8">
    <location>
        <begin position="67"/>
        <end position="404"/>
    </location>
</feature>
<dbReference type="Proteomes" id="UP001461163">
    <property type="component" value="Unassembled WGS sequence"/>
</dbReference>
<proteinExistence type="inferred from homology"/>
<keyword evidence="2 7" id="KW-0479">Metal-binding</keyword>
<gene>
    <name evidence="7 9" type="primary">hutI</name>
    <name evidence="9" type="ORF">WNY77_20280</name>
</gene>
<dbReference type="PANTHER" id="PTHR42752">
    <property type="entry name" value="IMIDAZOLONEPROPIONASE"/>
    <property type="match status" value="1"/>
</dbReference>
<keyword evidence="6 7" id="KW-0408">Iron</keyword>
<feature type="binding site" evidence="7">
    <location>
        <position position="324"/>
    </location>
    <ligand>
        <name>N-formimidoyl-L-glutamate</name>
        <dbReference type="ChEBI" id="CHEBI:58928"/>
    </ligand>
</feature>
<reference evidence="9 10" key="1">
    <citation type="submission" date="2024-03" db="EMBL/GenBank/DDBJ databases">
        <title>Community enrichment and isolation of bacterial strains for fucoidan degradation.</title>
        <authorList>
            <person name="Sichert A."/>
        </authorList>
    </citation>
    <scope>NUCLEOTIDE SEQUENCE [LARGE SCALE GENOMIC DNA]</scope>
    <source>
        <strain evidence="9 10">AS12</strain>
    </source>
</reference>
<comment type="caution">
    <text evidence="9">The sequence shown here is derived from an EMBL/GenBank/DDBJ whole genome shotgun (WGS) entry which is preliminary data.</text>
</comment>
<evidence type="ECO:0000256" key="2">
    <source>
        <dbReference type="ARBA" id="ARBA00022723"/>
    </source>
</evidence>
<feature type="binding site" evidence="7">
    <location>
        <position position="180"/>
    </location>
    <ligand>
        <name>4-imidazolone-5-propanoate</name>
        <dbReference type="ChEBI" id="CHEBI:77893"/>
    </ligand>
</feature>
<name>A0ABU9T0U5_9ALTE</name>
<feature type="binding site" evidence="7">
    <location>
        <position position="320"/>
    </location>
    <ligand>
        <name>Fe(3+)</name>
        <dbReference type="ChEBI" id="CHEBI:29034"/>
    </ligand>
</feature>
<dbReference type="RefSeq" id="WP_006991341.1">
    <property type="nucleotide sequence ID" value="NZ_JBBMQS010000017.1"/>
</dbReference>
<evidence type="ECO:0000256" key="3">
    <source>
        <dbReference type="ARBA" id="ARBA00022801"/>
    </source>
</evidence>
<evidence type="ECO:0000256" key="5">
    <source>
        <dbReference type="ARBA" id="ARBA00022833"/>
    </source>
</evidence>
<keyword evidence="10" id="KW-1185">Reference proteome</keyword>
<keyword evidence="3 7" id="KW-0378">Hydrolase</keyword>
<feature type="binding site" evidence="7">
    <location>
        <position position="245"/>
    </location>
    <ligand>
        <name>Zn(2+)</name>
        <dbReference type="ChEBI" id="CHEBI:29105"/>
    </ligand>
</feature>
<evidence type="ECO:0000259" key="8">
    <source>
        <dbReference type="Pfam" id="PF01979"/>
    </source>
</evidence>
<dbReference type="HAMAP" id="MF_00372">
    <property type="entry name" value="HutI"/>
    <property type="match status" value="1"/>
</dbReference>
<comment type="pathway">
    <text evidence="7">Amino-acid degradation; L-histidine degradation into L-glutamate; N-formimidoyl-L-glutamate from L-histidine: step 3/3.</text>
</comment>
<dbReference type="GO" id="GO:0050480">
    <property type="term" value="F:imidazolonepropionase activity"/>
    <property type="evidence" value="ECO:0007669"/>
    <property type="project" value="UniProtKB-EC"/>
</dbReference>
<feature type="binding site" evidence="7">
    <location>
        <position position="147"/>
    </location>
    <ligand>
        <name>4-imidazolone-5-propanoate</name>
        <dbReference type="ChEBI" id="CHEBI:77893"/>
    </ligand>
</feature>